<keyword evidence="2" id="KW-1185">Reference proteome</keyword>
<dbReference type="Proteomes" id="UP000594638">
    <property type="component" value="Unassembled WGS sequence"/>
</dbReference>
<accession>A0A8S0S5J1</accession>
<proteinExistence type="predicted"/>
<protein>
    <submittedName>
        <fullName evidence="1">Uncharacterized protein</fullName>
    </submittedName>
</protein>
<organism evidence="1 2">
    <name type="scientific">Olea europaea subsp. europaea</name>
    <dbReference type="NCBI Taxonomy" id="158383"/>
    <lineage>
        <taxon>Eukaryota</taxon>
        <taxon>Viridiplantae</taxon>
        <taxon>Streptophyta</taxon>
        <taxon>Embryophyta</taxon>
        <taxon>Tracheophyta</taxon>
        <taxon>Spermatophyta</taxon>
        <taxon>Magnoliopsida</taxon>
        <taxon>eudicotyledons</taxon>
        <taxon>Gunneridae</taxon>
        <taxon>Pentapetalae</taxon>
        <taxon>asterids</taxon>
        <taxon>lamiids</taxon>
        <taxon>Lamiales</taxon>
        <taxon>Oleaceae</taxon>
        <taxon>Oleeae</taxon>
        <taxon>Olea</taxon>
    </lineage>
</organism>
<dbReference type="Gramene" id="OE9A083458T1">
    <property type="protein sequence ID" value="OE9A083458C1"/>
    <property type="gene ID" value="OE9A083458"/>
</dbReference>
<gene>
    <name evidence="1" type="ORF">OLEA9_A083458</name>
</gene>
<dbReference type="AlphaFoldDB" id="A0A8S0S5J1"/>
<evidence type="ECO:0000313" key="1">
    <source>
        <dbReference type="EMBL" id="CAA2986742.1"/>
    </source>
</evidence>
<comment type="caution">
    <text evidence="1">The sequence shown here is derived from an EMBL/GenBank/DDBJ whole genome shotgun (WGS) entry which is preliminary data.</text>
</comment>
<dbReference type="EMBL" id="CACTIH010003884">
    <property type="protein sequence ID" value="CAA2986742.1"/>
    <property type="molecule type" value="Genomic_DNA"/>
</dbReference>
<name>A0A8S0S5J1_OLEEU</name>
<sequence length="128" mass="14968">MARPEDSGKTRDGTIEKDLAMEGYGCRRRWSPVEREYFSGDWWRFNICWRKTIWWTGPVLGLRRRLVDRMMKTKEAVNRTAGDCPNNLLAEAAAAEHLVVPDSRKDTNERISPFAKNNIEKRSRCHQT</sequence>
<reference evidence="1 2" key="1">
    <citation type="submission" date="2019-12" db="EMBL/GenBank/DDBJ databases">
        <authorList>
            <person name="Alioto T."/>
            <person name="Alioto T."/>
            <person name="Gomez Garrido J."/>
        </authorList>
    </citation>
    <scope>NUCLEOTIDE SEQUENCE [LARGE SCALE GENOMIC DNA]</scope>
</reference>
<evidence type="ECO:0000313" key="2">
    <source>
        <dbReference type="Proteomes" id="UP000594638"/>
    </source>
</evidence>